<reference evidence="8" key="1">
    <citation type="submission" date="2022-06" db="EMBL/GenBank/DDBJ databases">
        <authorList>
            <consortium name="SYNGENTA / RWTH Aachen University"/>
        </authorList>
    </citation>
    <scope>NUCLEOTIDE SEQUENCE</scope>
</reference>
<dbReference type="PANTHER" id="PTHR12992:SF24">
    <property type="entry name" value="PEROXISOMAL COENZYME A DIPHOSPHATASE NUDT7"/>
    <property type="match status" value="1"/>
</dbReference>
<dbReference type="PROSITE" id="PS51462">
    <property type="entry name" value="NUDIX"/>
    <property type="match status" value="1"/>
</dbReference>
<evidence type="ECO:0000313" key="8">
    <source>
        <dbReference type="EMBL" id="CAH7690549.1"/>
    </source>
</evidence>
<dbReference type="EMBL" id="CALTRL010006329">
    <property type="protein sequence ID" value="CAH7690549.1"/>
    <property type="molecule type" value="Genomic_DNA"/>
</dbReference>
<dbReference type="InterPro" id="IPR000086">
    <property type="entry name" value="NUDIX_hydrolase_dom"/>
</dbReference>
<protein>
    <recommendedName>
        <fullName evidence="7">Nudix hydrolase domain-containing protein</fullName>
    </recommendedName>
</protein>
<evidence type="ECO:0000256" key="1">
    <source>
        <dbReference type="ARBA" id="ARBA00001936"/>
    </source>
</evidence>
<keyword evidence="9" id="KW-1185">Reference proteome</keyword>
<sequence>MTNKLKRLITSLYPYNQRGYKHFSAIEKKSEIESKSLTSSDFSSLNSGIDPHSPIRSSDLFRIRSNLSRLIRSESYHSINRTEQKREEEGDEDDDDKRFLMNNAAVLIGLCNFCKDDGRILPGLILTVRSKLLKSHPGGKEDVKTDLSLLMTSLRETYEEIGLLPNHQLEYLGSLDPIFNKKQSINIYPFVTFVHPTDKLMNERDFSSGLIFKPRQMSPLNYSQPIPSLTFTTTKPLSQIENPQIRTGGDYCEIQSYESRKILLSEEVDYVFQISLIDLLDPERMIERNRFYRRNAPREYLEWDLRPETEGFREFLRSETKVNLKSFVGVEEDQADHISNGGVAYGMRNRNGTMEYDDDSAKQLRLWGISAWIIQLSSLAYSYSLFFKLFDSLPYV</sequence>
<comment type="cofactor">
    <cofactor evidence="2">
        <name>Mg(2+)</name>
        <dbReference type="ChEBI" id="CHEBI:18420"/>
    </cofactor>
</comment>
<evidence type="ECO:0000256" key="6">
    <source>
        <dbReference type="ARBA" id="ARBA00023211"/>
    </source>
</evidence>
<proteinExistence type="predicted"/>
<comment type="cofactor">
    <cofactor evidence="1">
        <name>Mn(2+)</name>
        <dbReference type="ChEBI" id="CHEBI:29035"/>
    </cofactor>
</comment>
<evidence type="ECO:0000256" key="3">
    <source>
        <dbReference type="ARBA" id="ARBA00022723"/>
    </source>
</evidence>
<name>A0AAV0BVN0_PHAPC</name>
<dbReference type="InterPro" id="IPR045121">
    <property type="entry name" value="CoAse"/>
</dbReference>
<dbReference type="AlphaFoldDB" id="A0AAV0BVN0"/>
<keyword evidence="4" id="KW-0378">Hydrolase</keyword>
<keyword evidence="3" id="KW-0479">Metal-binding</keyword>
<dbReference type="PANTHER" id="PTHR12992">
    <property type="entry name" value="NUDIX HYDROLASE"/>
    <property type="match status" value="1"/>
</dbReference>
<feature type="domain" description="Nudix hydrolase" evidence="7">
    <location>
        <begin position="101"/>
        <end position="297"/>
    </location>
</feature>
<gene>
    <name evidence="8" type="ORF">PPACK8108_LOCUS25926</name>
</gene>
<comment type="caution">
    <text evidence="8">The sequence shown here is derived from an EMBL/GenBank/DDBJ whole genome shotgun (WGS) entry which is preliminary data.</text>
</comment>
<dbReference type="Gene3D" id="3.90.79.10">
    <property type="entry name" value="Nucleoside Triphosphate Pyrophosphohydrolase"/>
    <property type="match status" value="1"/>
</dbReference>
<dbReference type="GO" id="GO:0046872">
    <property type="term" value="F:metal ion binding"/>
    <property type="evidence" value="ECO:0007669"/>
    <property type="project" value="UniProtKB-KW"/>
</dbReference>
<keyword evidence="6" id="KW-0464">Manganese</keyword>
<evidence type="ECO:0000259" key="7">
    <source>
        <dbReference type="PROSITE" id="PS51462"/>
    </source>
</evidence>
<dbReference type="InterPro" id="IPR015797">
    <property type="entry name" value="NUDIX_hydrolase-like_dom_sf"/>
</dbReference>
<dbReference type="CDD" id="cd03426">
    <property type="entry name" value="NUDIX_CoAse_Nudt7"/>
    <property type="match status" value="1"/>
</dbReference>
<keyword evidence="5" id="KW-0460">Magnesium</keyword>
<evidence type="ECO:0000256" key="4">
    <source>
        <dbReference type="ARBA" id="ARBA00022801"/>
    </source>
</evidence>
<dbReference type="GO" id="GO:0010945">
    <property type="term" value="F:coenzyme A diphosphatase activity"/>
    <property type="evidence" value="ECO:0007669"/>
    <property type="project" value="InterPro"/>
</dbReference>
<dbReference type="Proteomes" id="UP001153365">
    <property type="component" value="Unassembled WGS sequence"/>
</dbReference>
<accession>A0AAV0BVN0</accession>
<dbReference type="GO" id="GO:0015938">
    <property type="term" value="P:coenzyme A catabolic process"/>
    <property type="evidence" value="ECO:0007669"/>
    <property type="project" value="TreeGrafter"/>
</dbReference>
<dbReference type="SUPFAM" id="SSF55811">
    <property type="entry name" value="Nudix"/>
    <property type="match status" value="1"/>
</dbReference>
<evidence type="ECO:0000256" key="5">
    <source>
        <dbReference type="ARBA" id="ARBA00022842"/>
    </source>
</evidence>
<organism evidence="8 9">
    <name type="scientific">Phakopsora pachyrhizi</name>
    <name type="common">Asian soybean rust disease fungus</name>
    <dbReference type="NCBI Taxonomy" id="170000"/>
    <lineage>
        <taxon>Eukaryota</taxon>
        <taxon>Fungi</taxon>
        <taxon>Dikarya</taxon>
        <taxon>Basidiomycota</taxon>
        <taxon>Pucciniomycotina</taxon>
        <taxon>Pucciniomycetes</taxon>
        <taxon>Pucciniales</taxon>
        <taxon>Phakopsoraceae</taxon>
        <taxon>Phakopsora</taxon>
    </lineage>
</organism>
<evidence type="ECO:0000313" key="9">
    <source>
        <dbReference type="Proteomes" id="UP001153365"/>
    </source>
</evidence>
<evidence type="ECO:0000256" key="2">
    <source>
        <dbReference type="ARBA" id="ARBA00001946"/>
    </source>
</evidence>